<evidence type="ECO:0000256" key="1">
    <source>
        <dbReference type="SAM" id="SignalP"/>
    </source>
</evidence>
<proteinExistence type="predicted"/>
<feature type="chain" id="PRO_5045367720" evidence="1">
    <location>
        <begin position="21"/>
        <end position="293"/>
    </location>
</feature>
<keyword evidence="3" id="KW-1185">Reference proteome</keyword>
<reference evidence="2" key="1">
    <citation type="submission" date="2022-01" db="EMBL/GenBank/DDBJ databases">
        <authorList>
            <person name="Jo J.-H."/>
            <person name="Im W.-T."/>
        </authorList>
    </citation>
    <scope>NUCLEOTIDE SEQUENCE</scope>
    <source>
        <strain evidence="2">NA20</strain>
    </source>
</reference>
<name>A0ABS9KP23_9BACT</name>
<evidence type="ECO:0000313" key="3">
    <source>
        <dbReference type="Proteomes" id="UP001165367"/>
    </source>
</evidence>
<gene>
    <name evidence="2" type="ORF">LZZ85_07175</name>
</gene>
<feature type="signal peptide" evidence="1">
    <location>
        <begin position="1"/>
        <end position="20"/>
    </location>
</feature>
<keyword evidence="1" id="KW-0732">Signal</keyword>
<dbReference type="RefSeq" id="WP_237870098.1">
    <property type="nucleotide sequence ID" value="NZ_JAKLTR010000003.1"/>
</dbReference>
<evidence type="ECO:0000313" key="2">
    <source>
        <dbReference type="EMBL" id="MCG2614056.1"/>
    </source>
</evidence>
<dbReference type="Proteomes" id="UP001165367">
    <property type="component" value="Unassembled WGS sequence"/>
</dbReference>
<dbReference type="InterPro" id="IPR005901">
    <property type="entry name" value="GLPGLI"/>
</dbReference>
<dbReference type="Pfam" id="PF09697">
    <property type="entry name" value="Porph_ging"/>
    <property type="match status" value="1"/>
</dbReference>
<dbReference type="NCBIfam" id="TIGR01200">
    <property type="entry name" value="GLPGLI"/>
    <property type="match status" value="1"/>
</dbReference>
<dbReference type="EMBL" id="JAKLTR010000003">
    <property type="protein sequence ID" value="MCG2614056.1"/>
    <property type="molecule type" value="Genomic_DNA"/>
</dbReference>
<protein>
    <submittedName>
        <fullName evidence="2">GLPGLI family protein</fullName>
    </submittedName>
</protein>
<comment type="caution">
    <text evidence="2">The sequence shown here is derived from an EMBL/GenBank/DDBJ whole genome shotgun (WGS) entry which is preliminary data.</text>
</comment>
<organism evidence="2 3">
    <name type="scientific">Terrimonas ginsenosidimutans</name>
    <dbReference type="NCBI Taxonomy" id="2908004"/>
    <lineage>
        <taxon>Bacteria</taxon>
        <taxon>Pseudomonadati</taxon>
        <taxon>Bacteroidota</taxon>
        <taxon>Chitinophagia</taxon>
        <taxon>Chitinophagales</taxon>
        <taxon>Chitinophagaceae</taxon>
        <taxon>Terrimonas</taxon>
    </lineage>
</organism>
<sequence>MKKALLSGLIALCLSSFSFAQERESSVVCVIYDAVHVSDTNNRSNPFKEEMLLIVGPTLSKYVNNANRAEVKKMRQAAAAPSSAPVRVAVGMPVAVVNAYGVTSTEVFQQPSKQKLNVTASLGMNDYLIEYTLPKINWKISNDTRKIDTYTCQRATGEYAGRVYTAWFTPELSFSTGPWKLSGLPGLILEAEDDKQEVKFVFKSINKDTTEHTGTERRKLVKVTDVAFRRAEDAYFQNPSASMQSQLSLDAPVRLAYRDHSGKMTMGDDAARLIEENKKKKETSYNNPIERTK</sequence>
<accession>A0ABS9KP23</accession>